<dbReference type="EMBL" id="FNSA01000003">
    <property type="protein sequence ID" value="SED09632.1"/>
    <property type="molecule type" value="Genomic_DNA"/>
</dbReference>
<organism evidence="6 7">
    <name type="scientific">Tsukamurella tyrosinosolvens</name>
    <dbReference type="NCBI Taxonomy" id="57704"/>
    <lineage>
        <taxon>Bacteria</taxon>
        <taxon>Bacillati</taxon>
        <taxon>Actinomycetota</taxon>
        <taxon>Actinomycetes</taxon>
        <taxon>Mycobacteriales</taxon>
        <taxon>Tsukamurellaceae</taxon>
        <taxon>Tsukamurella</taxon>
    </lineage>
</organism>
<dbReference type="STRING" id="57704.SAMN04489793_3961"/>
<evidence type="ECO:0000256" key="3">
    <source>
        <dbReference type="ARBA" id="ARBA00023163"/>
    </source>
</evidence>
<accession>A0A1H4XV58</accession>
<sequence length="202" mass="21423">MTVLVGRDAADAAPKQTVRDQALDAVSGVLSGREWSAVTMAAVAREAGVSRQTLYNEFGSRKGMAVAYVTRFVDGLLAFVQERIDAHPGEIDAAVDDAMRGVFQIGMGDPVVINIVGPNPHRDLMGIVTIDGTPIMQRAAEGLAEILAMSWAQVRRADAQVAAGVLVRLAFSHLTMPIEGPEEAAREVSAVLSPFLAQAVRS</sequence>
<dbReference type="InterPro" id="IPR009057">
    <property type="entry name" value="Homeodomain-like_sf"/>
</dbReference>
<dbReference type="AlphaFoldDB" id="A0A1H4XV58"/>
<dbReference type="InterPro" id="IPR001647">
    <property type="entry name" value="HTH_TetR"/>
</dbReference>
<dbReference type="GO" id="GO:0003700">
    <property type="term" value="F:DNA-binding transcription factor activity"/>
    <property type="evidence" value="ECO:0007669"/>
    <property type="project" value="TreeGrafter"/>
</dbReference>
<dbReference type="SUPFAM" id="SSF46689">
    <property type="entry name" value="Homeodomain-like"/>
    <property type="match status" value="1"/>
</dbReference>
<dbReference type="GeneID" id="300997827"/>
<keyword evidence="7" id="KW-1185">Reference proteome</keyword>
<feature type="domain" description="HTH tetR-type" evidence="5">
    <location>
        <begin position="16"/>
        <end position="76"/>
    </location>
</feature>
<reference evidence="7" key="1">
    <citation type="submission" date="2016-10" db="EMBL/GenBank/DDBJ databases">
        <authorList>
            <person name="Varghese N."/>
            <person name="Submissions S."/>
        </authorList>
    </citation>
    <scope>NUCLEOTIDE SEQUENCE [LARGE SCALE GENOMIC DNA]</scope>
    <source>
        <strain evidence="7">DSM 44234</strain>
    </source>
</reference>
<evidence type="ECO:0000313" key="6">
    <source>
        <dbReference type="EMBL" id="SED09632.1"/>
    </source>
</evidence>
<keyword evidence="1" id="KW-0805">Transcription regulation</keyword>
<keyword evidence="2 4" id="KW-0238">DNA-binding</keyword>
<keyword evidence="3" id="KW-0804">Transcription</keyword>
<evidence type="ECO:0000259" key="5">
    <source>
        <dbReference type="PROSITE" id="PS50977"/>
    </source>
</evidence>
<protein>
    <submittedName>
        <fullName evidence="6">DNA-binding transcriptional regulator, AcrR family</fullName>
    </submittedName>
</protein>
<dbReference type="Pfam" id="PF18556">
    <property type="entry name" value="TetR_C_35"/>
    <property type="match status" value="1"/>
</dbReference>
<evidence type="ECO:0000256" key="2">
    <source>
        <dbReference type="ARBA" id="ARBA00023125"/>
    </source>
</evidence>
<dbReference type="InterPro" id="IPR040611">
    <property type="entry name" value="AlkX_C"/>
</dbReference>
<dbReference type="PANTHER" id="PTHR30055">
    <property type="entry name" value="HTH-TYPE TRANSCRIPTIONAL REGULATOR RUTR"/>
    <property type="match status" value="1"/>
</dbReference>
<evidence type="ECO:0000313" key="7">
    <source>
        <dbReference type="Proteomes" id="UP000182241"/>
    </source>
</evidence>
<dbReference type="InterPro" id="IPR050109">
    <property type="entry name" value="HTH-type_TetR-like_transc_reg"/>
</dbReference>
<evidence type="ECO:0000256" key="4">
    <source>
        <dbReference type="PROSITE-ProRule" id="PRU00335"/>
    </source>
</evidence>
<dbReference type="Gene3D" id="1.10.357.10">
    <property type="entry name" value="Tetracycline Repressor, domain 2"/>
    <property type="match status" value="1"/>
</dbReference>
<dbReference type="Proteomes" id="UP000182241">
    <property type="component" value="Unassembled WGS sequence"/>
</dbReference>
<dbReference type="Pfam" id="PF00440">
    <property type="entry name" value="TetR_N"/>
    <property type="match status" value="1"/>
</dbReference>
<name>A0A1H4XV58_TSUTY</name>
<proteinExistence type="predicted"/>
<dbReference type="RefSeq" id="WP_068521259.1">
    <property type="nucleotide sequence ID" value="NZ_CBDRGN010000003.1"/>
</dbReference>
<feature type="DNA-binding region" description="H-T-H motif" evidence="4">
    <location>
        <begin position="39"/>
        <end position="58"/>
    </location>
</feature>
<dbReference type="KEGG" id="tsm:ASU32_15335"/>
<dbReference type="PROSITE" id="PS50977">
    <property type="entry name" value="HTH_TETR_2"/>
    <property type="match status" value="1"/>
</dbReference>
<gene>
    <name evidence="6" type="ORF">SAMN04489793_3961</name>
</gene>
<evidence type="ECO:0000256" key="1">
    <source>
        <dbReference type="ARBA" id="ARBA00023015"/>
    </source>
</evidence>
<dbReference type="GO" id="GO:0000976">
    <property type="term" value="F:transcription cis-regulatory region binding"/>
    <property type="evidence" value="ECO:0007669"/>
    <property type="project" value="TreeGrafter"/>
</dbReference>
<dbReference type="PANTHER" id="PTHR30055:SF234">
    <property type="entry name" value="HTH-TYPE TRANSCRIPTIONAL REGULATOR BETI"/>
    <property type="match status" value="1"/>
</dbReference>
<dbReference type="OrthoDB" id="4371863at2"/>